<dbReference type="EnsemblBacteria" id="ABF40925">
    <property type="protein sequence ID" value="ABF40925"/>
    <property type="gene ID" value="Acid345_1924"/>
</dbReference>
<evidence type="ECO:0000313" key="3">
    <source>
        <dbReference type="Proteomes" id="UP000002432"/>
    </source>
</evidence>
<dbReference type="OrthoDB" id="9153342at2"/>
<keyword evidence="1" id="KW-0732">Signal</keyword>
<name>Q1IQC5_KORVE</name>
<organism evidence="2 3">
    <name type="scientific">Koribacter versatilis (strain Ellin345)</name>
    <dbReference type="NCBI Taxonomy" id="204669"/>
    <lineage>
        <taxon>Bacteria</taxon>
        <taxon>Pseudomonadati</taxon>
        <taxon>Acidobacteriota</taxon>
        <taxon>Terriglobia</taxon>
        <taxon>Terriglobales</taxon>
        <taxon>Candidatus Korobacteraceae</taxon>
        <taxon>Candidatus Korobacter</taxon>
    </lineage>
</organism>
<accession>Q1IQC5</accession>
<reference evidence="2 3" key="1">
    <citation type="journal article" date="2009" name="Appl. Environ. Microbiol.">
        <title>Three genomes from the phylum Acidobacteria provide insight into the lifestyles of these microorganisms in soils.</title>
        <authorList>
            <person name="Ward N.L."/>
            <person name="Challacombe J.F."/>
            <person name="Janssen P.H."/>
            <person name="Henrissat B."/>
            <person name="Coutinho P.M."/>
            <person name="Wu M."/>
            <person name="Xie G."/>
            <person name="Haft D.H."/>
            <person name="Sait M."/>
            <person name="Badger J."/>
            <person name="Barabote R.D."/>
            <person name="Bradley B."/>
            <person name="Brettin T.S."/>
            <person name="Brinkac L.M."/>
            <person name="Bruce D."/>
            <person name="Creasy T."/>
            <person name="Daugherty S.C."/>
            <person name="Davidsen T.M."/>
            <person name="DeBoy R.T."/>
            <person name="Detter J.C."/>
            <person name="Dodson R.J."/>
            <person name="Durkin A.S."/>
            <person name="Ganapathy A."/>
            <person name="Gwinn-Giglio M."/>
            <person name="Han C.S."/>
            <person name="Khouri H."/>
            <person name="Kiss H."/>
            <person name="Kothari S.P."/>
            <person name="Madupu R."/>
            <person name="Nelson K.E."/>
            <person name="Nelson W.C."/>
            <person name="Paulsen I."/>
            <person name="Penn K."/>
            <person name="Ren Q."/>
            <person name="Rosovitz M.J."/>
            <person name="Selengut J.D."/>
            <person name="Shrivastava S."/>
            <person name="Sullivan S.A."/>
            <person name="Tapia R."/>
            <person name="Thompson L.S."/>
            <person name="Watkins K.L."/>
            <person name="Yang Q."/>
            <person name="Yu C."/>
            <person name="Zafar N."/>
            <person name="Zhou L."/>
            <person name="Kuske C.R."/>
        </authorList>
    </citation>
    <scope>NUCLEOTIDE SEQUENCE [LARGE SCALE GENOMIC DNA]</scope>
    <source>
        <strain evidence="2 3">Ellin345</strain>
    </source>
</reference>
<evidence type="ECO:0000256" key="1">
    <source>
        <dbReference type="SAM" id="SignalP"/>
    </source>
</evidence>
<protein>
    <submittedName>
        <fullName evidence="2">Uncharacterized protein</fullName>
    </submittedName>
</protein>
<dbReference type="Proteomes" id="UP000002432">
    <property type="component" value="Chromosome"/>
</dbReference>
<dbReference type="RefSeq" id="WP_011522726.1">
    <property type="nucleotide sequence ID" value="NC_008009.1"/>
</dbReference>
<evidence type="ECO:0000313" key="2">
    <source>
        <dbReference type="EMBL" id="ABF40925.1"/>
    </source>
</evidence>
<keyword evidence="3" id="KW-1185">Reference proteome</keyword>
<dbReference type="STRING" id="204669.Acid345_1924"/>
<gene>
    <name evidence="2" type="ordered locus">Acid345_1924</name>
</gene>
<dbReference type="KEGG" id="aba:Acid345_1924"/>
<feature type="chain" id="PRO_5004191436" evidence="1">
    <location>
        <begin position="25"/>
        <end position="176"/>
    </location>
</feature>
<dbReference type="EMBL" id="CP000360">
    <property type="protein sequence ID" value="ABF40925.1"/>
    <property type="molecule type" value="Genomic_DNA"/>
</dbReference>
<dbReference type="AlphaFoldDB" id="Q1IQC5"/>
<proteinExistence type="predicted"/>
<dbReference type="HOGENOM" id="CLU_112450_1_1_0"/>
<feature type="signal peptide" evidence="1">
    <location>
        <begin position="1"/>
        <end position="24"/>
    </location>
</feature>
<dbReference type="eggNOG" id="ENOG50316DS">
    <property type="taxonomic scope" value="Bacteria"/>
</dbReference>
<sequence length="176" mass="20099">MKRVVTAFSFAAATLLLSSVLTFAQAPQPSSQSGANTQPDSINDKDIEMLRANLRENRKELMAQNMTLTADEATKFWPIFDQYRKEAIKPNDERWALIKEYAANYDTMTEAQAQDYMKRSTAVDQELHALRLKYVPAFEKVISPKKTALWFQIDRHIDLMINLQLSSLIPLVNASE</sequence>